<keyword evidence="2" id="KW-1185">Reference proteome</keyword>
<dbReference type="EMBL" id="MU069894">
    <property type="protein sequence ID" value="KAF5832154.1"/>
    <property type="molecule type" value="Genomic_DNA"/>
</dbReference>
<gene>
    <name evidence="1" type="ORF">DUNSADRAFT_12056</name>
</gene>
<proteinExistence type="predicted"/>
<dbReference type="Proteomes" id="UP000815325">
    <property type="component" value="Unassembled WGS sequence"/>
</dbReference>
<evidence type="ECO:0000313" key="2">
    <source>
        <dbReference type="Proteomes" id="UP000815325"/>
    </source>
</evidence>
<evidence type="ECO:0008006" key="3">
    <source>
        <dbReference type="Google" id="ProtNLM"/>
    </source>
</evidence>
<accession>A0ABQ7GC25</accession>
<comment type="caution">
    <text evidence="1">The sequence shown here is derived from an EMBL/GenBank/DDBJ whole genome shotgun (WGS) entry which is preliminary data.</text>
</comment>
<protein>
    <recommendedName>
        <fullName evidence="3">Encoded protein</fullName>
    </recommendedName>
</protein>
<organism evidence="1 2">
    <name type="scientific">Dunaliella salina</name>
    <name type="common">Green alga</name>
    <name type="synonym">Protococcus salinus</name>
    <dbReference type="NCBI Taxonomy" id="3046"/>
    <lineage>
        <taxon>Eukaryota</taxon>
        <taxon>Viridiplantae</taxon>
        <taxon>Chlorophyta</taxon>
        <taxon>core chlorophytes</taxon>
        <taxon>Chlorophyceae</taxon>
        <taxon>CS clade</taxon>
        <taxon>Chlamydomonadales</taxon>
        <taxon>Dunaliellaceae</taxon>
        <taxon>Dunaliella</taxon>
    </lineage>
</organism>
<reference evidence="1" key="1">
    <citation type="submission" date="2017-08" db="EMBL/GenBank/DDBJ databases">
        <authorList>
            <person name="Polle J.E."/>
            <person name="Barry K."/>
            <person name="Cushman J."/>
            <person name="Schmutz J."/>
            <person name="Tran D."/>
            <person name="Hathwaick L.T."/>
            <person name="Yim W.C."/>
            <person name="Jenkins J."/>
            <person name="Mckie-Krisberg Z.M."/>
            <person name="Prochnik S."/>
            <person name="Lindquist E."/>
            <person name="Dockter R.B."/>
            <person name="Adam C."/>
            <person name="Molina H."/>
            <person name="Bunkerborg J."/>
            <person name="Jin E."/>
            <person name="Buchheim M."/>
            <person name="Magnuson J."/>
        </authorList>
    </citation>
    <scope>NUCLEOTIDE SEQUENCE</scope>
    <source>
        <strain evidence="1">CCAP 19/18</strain>
    </source>
</reference>
<evidence type="ECO:0000313" key="1">
    <source>
        <dbReference type="EMBL" id="KAF5832154.1"/>
    </source>
</evidence>
<sequence length="79" mass="8787">MTPFISLRKKSMNASICLFCPTLPCYQHPQISSDFPRKNTSRTHFKATYSAPHQQDPNASNLAHANMPCVEENGKGVPP</sequence>
<name>A0ABQ7GC25_DUNSA</name>